<evidence type="ECO:0000256" key="8">
    <source>
        <dbReference type="ARBA" id="ARBA00048968"/>
    </source>
</evidence>
<dbReference type="EMBL" id="JAKGBZ010000005">
    <property type="protein sequence ID" value="MCF3945897.1"/>
    <property type="molecule type" value="Genomic_DNA"/>
</dbReference>
<evidence type="ECO:0000256" key="4">
    <source>
        <dbReference type="ARBA" id="ARBA00022723"/>
    </source>
</evidence>
<proteinExistence type="inferred from homology"/>
<name>A0ABS9DWR6_9PROT</name>
<comment type="catalytic activity">
    <reaction evidence="7">
        <text>adenosine + H2O + H(+) = inosine + NH4(+)</text>
        <dbReference type="Rhea" id="RHEA:24408"/>
        <dbReference type="ChEBI" id="CHEBI:15377"/>
        <dbReference type="ChEBI" id="CHEBI:15378"/>
        <dbReference type="ChEBI" id="CHEBI:16335"/>
        <dbReference type="ChEBI" id="CHEBI:17596"/>
        <dbReference type="ChEBI" id="CHEBI:28938"/>
        <dbReference type="EC" id="3.5.4.4"/>
    </reaction>
    <physiologicalReaction direction="left-to-right" evidence="7">
        <dbReference type="Rhea" id="RHEA:24409"/>
    </physiologicalReaction>
</comment>
<keyword evidence="6" id="KW-0862">Zinc</keyword>
<keyword evidence="12" id="KW-1185">Reference proteome</keyword>
<evidence type="ECO:0000256" key="2">
    <source>
        <dbReference type="ARBA" id="ARBA00007353"/>
    </source>
</evidence>
<reference evidence="11 12" key="1">
    <citation type="submission" date="2022-01" db="EMBL/GenBank/DDBJ databases">
        <authorList>
            <person name="Won M."/>
            <person name="Kim S.-J."/>
            <person name="Kwon S.-W."/>
        </authorList>
    </citation>
    <scope>NUCLEOTIDE SEQUENCE [LARGE SCALE GENOMIC DNA]</scope>
    <source>
        <strain evidence="11 12">KCTC 23505</strain>
    </source>
</reference>
<dbReference type="SUPFAM" id="SSF64438">
    <property type="entry name" value="CNF1/YfiH-like putative cysteine hydrolases"/>
    <property type="match status" value="1"/>
</dbReference>
<evidence type="ECO:0000256" key="9">
    <source>
        <dbReference type="ARBA" id="ARBA00049893"/>
    </source>
</evidence>
<evidence type="ECO:0000313" key="12">
    <source>
        <dbReference type="Proteomes" id="UP001521209"/>
    </source>
</evidence>
<dbReference type="InterPro" id="IPR011324">
    <property type="entry name" value="Cytotoxic_necrot_fac-like_cat"/>
</dbReference>
<dbReference type="InterPro" id="IPR038371">
    <property type="entry name" value="Cu_polyphenol_OxRdtase_sf"/>
</dbReference>
<sequence length="249" mass="26467">MTPYFRGALAAPHGFFTREGGVSQGVYSSLNCGLFGQDDAAHVAENRSRAALAIGAMPSNLLGLKQVHGPRVVTARTPWTSGDGVEADAMVTDRLGIALGIITGDCAPVLFADARSHIVGAAHAGWRGAVAGVLEATADAMRALGANDITAVIGPCIHQASYEVGEDLRDAVVGRDKSDRKFFVSGRPNHWFFDLPGYCAERLAAARVETSILPHDTYADEARFFSHRRRTLRAEGPGGLQISIIMRAP</sequence>
<dbReference type="PANTHER" id="PTHR30616">
    <property type="entry name" value="UNCHARACTERIZED PROTEIN YFIH"/>
    <property type="match status" value="1"/>
</dbReference>
<evidence type="ECO:0000256" key="3">
    <source>
        <dbReference type="ARBA" id="ARBA00022679"/>
    </source>
</evidence>
<dbReference type="RefSeq" id="WP_235703129.1">
    <property type="nucleotide sequence ID" value="NZ_JAKGBZ010000005.1"/>
</dbReference>
<dbReference type="Gene3D" id="3.60.140.10">
    <property type="entry name" value="CNF1/YfiH-like putative cysteine hydrolases"/>
    <property type="match status" value="1"/>
</dbReference>
<keyword evidence="5" id="KW-0378">Hydrolase</keyword>
<protein>
    <recommendedName>
        <fullName evidence="10">Purine nucleoside phosphorylase</fullName>
    </recommendedName>
</protein>
<evidence type="ECO:0000256" key="7">
    <source>
        <dbReference type="ARBA" id="ARBA00047989"/>
    </source>
</evidence>
<evidence type="ECO:0000256" key="5">
    <source>
        <dbReference type="ARBA" id="ARBA00022801"/>
    </source>
</evidence>
<comment type="similarity">
    <text evidence="2 10">Belongs to the purine nucleoside phosphorylase YfiH/LACC1 family.</text>
</comment>
<gene>
    <name evidence="11" type="primary">pgeF</name>
    <name evidence="11" type="ORF">L2A60_04255</name>
</gene>
<comment type="catalytic activity">
    <reaction evidence="9">
        <text>S-methyl-5'-thioadenosine + phosphate = 5-(methylsulfanyl)-alpha-D-ribose 1-phosphate + adenine</text>
        <dbReference type="Rhea" id="RHEA:11852"/>
        <dbReference type="ChEBI" id="CHEBI:16708"/>
        <dbReference type="ChEBI" id="CHEBI:17509"/>
        <dbReference type="ChEBI" id="CHEBI:43474"/>
        <dbReference type="ChEBI" id="CHEBI:58533"/>
        <dbReference type="EC" id="2.4.2.28"/>
    </reaction>
    <physiologicalReaction direction="left-to-right" evidence="9">
        <dbReference type="Rhea" id="RHEA:11853"/>
    </physiologicalReaction>
</comment>
<evidence type="ECO:0000256" key="1">
    <source>
        <dbReference type="ARBA" id="ARBA00000553"/>
    </source>
</evidence>
<keyword evidence="3" id="KW-0808">Transferase</keyword>
<evidence type="ECO:0000256" key="10">
    <source>
        <dbReference type="RuleBase" id="RU361274"/>
    </source>
</evidence>
<comment type="catalytic activity">
    <reaction evidence="1">
        <text>inosine + phosphate = alpha-D-ribose 1-phosphate + hypoxanthine</text>
        <dbReference type="Rhea" id="RHEA:27646"/>
        <dbReference type="ChEBI" id="CHEBI:17368"/>
        <dbReference type="ChEBI" id="CHEBI:17596"/>
        <dbReference type="ChEBI" id="CHEBI:43474"/>
        <dbReference type="ChEBI" id="CHEBI:57720"/>
        <dbReference type="EC" id="2.4.2.1"/>
    </reaction>
    <physiologicalReaction direction="left-to-right" evidence="1">
        <dbReference type="Rhea" id="RHEA:27647"/>
    </physiologicalReaction>
</comment>
<dbReference type="Proteomes" id="UP001521209">
    <property type="component" value="Unassembled WGS sequence"/>
</dbReference>
<dbReference type="Pfam" id="PF02578">
    <property type="entry name" value="Cu-oxidase_4"/>
    <property type="match status" value="1"/>
</dbReference>
<dbReference type="PANTHER" id="PTHR30616:SF2">
    <property type="entry name" value="PURINE NUCLEOSIDE PHOSPHORYLASE LACC1"/>
    <property type="match status" value="1"/>
</dbReference>
<keyword evidence="4" id="KW-0479">Metal-binding</keyword>
<dbReference type="CDD" id="cd16833">
    <property type="entry name" value="YfiH"/>
    <property type="match status" value="1"/>
</dbReference>
<comment type="catalytic activity">
    <reaction evidence="8">
        <text>adenosine + phosphate = alpha-D-ribose 1-phosphate + adenine</text>
        <dbReference type="Rhea" id="RHEA:27642"/>
        <dbReference type="ChEBI" id="CHEBI:16335"/>
        <dbReference type="ChEBI" id="CHEBI:16708"/>
        <dbReference type="ChEBI" id="CHEBI:43474"/>
        <dbReference type="ChEBI" id="CHEBI:57720"/>
        <dbReference type="EC" id="2.4.2.1"/>
    </reaction>
    <physiologicalReaction direction="left-to-right" evidence="8">
        <dbReference type="Rhea" id="RHEA:27643"/>
    </physiologicalReaction>
</comment>
<dbReference type="InterPro" id="IPR003730">
    <property type="entry name" value="Cu_polyphenol_OxRdtase"/>
</dbReference>
<evidence type="ECO:0000256" key="6">
    <source>
        <dbReference type="ARBA" id="ARBA00022833"/>
    </source>
</evidence>
<evidence type="ECO:0000313" key="11">
    <source>
        <dbReference type="EMBL" id="MCF3945897.1"/>
    </source>
</evidence>
<dbReference type="NCBIfam" id="TIGR00726">
    <property type="entry name" value="peptidoglycan editing factor PgeF"/>
    <property type="match status" value="1"/>
</dbReference>
<accession>A0ABS9DWR6</accession>
<organism evidence="11 12">
    <name type="scientific">Acidiphilium iwatense</name>
    <dbReference type="NCBI Taxonomy" id="768198"/>
    <lineage>
        <taxon>Bacteria</taxon>
        <taxon>Pseudomonadati</taxon>
        <taxon>Pseudomonadota</taxon>
        <taxon>Alphaproteobacteria</taxon>
        <taxon>Acetobacterales</taxon>
        <taxon>Acidocellaceae</taxon>
        <taxon>Acidiphilium</taxon>
    </lineage>
</organism>
<comment type="caution">
    <text evidence="11">The sequence shown here is derived from an EMBL/GenBank/DDBJ whole genome shotgun (WGS) entry which is preliminary data.</text>
</comment>